<dbReference type="InterPro" id="IPR001296">
    <property type="entry name" value="Glyco_trans_1"/>
</dbReference>
<evidence type="ECO:0000259" key="4">
    <source>
        <dbReference type="Pfam" id="PF00534"/>
    </source>
</evidence>
<dbReference type="Gene3D" id="3.40.50.2000">
    <property type="entry name" value="Glycogen Phosphorylase B"/>
    <property type="match status" value="2"/>
</dbReference>
<dbReference type="Proteomes" id="UP001156389">
    <property type="component" value="Unassembled WGS sequence"/>
</dbReference>
<evidence type="ECO:0000259" key="5">
    <source>
        <dbReference type="Pfam" id="PF13579"/>
    </source>
</evidence>
<dbReference type="EMBL" id="JAJAGO010000001">
    <property type="protein sequence ID" value="MCT2588976.1"/>
    <property type="molecule type" value="Genomic_DNA"/>
</dbReference>
<evidence type="ECO:0000313" key="6">
    <source>
        <dbReference type="EMBL" id="MCT2588976.1"/>
    </source>
</evidence>
<evidence type="ECO:0000256" key="1">
    <source>
        <dbReference type="ARBA" id="ARBA00021292"/>
    </source>
</evidence>
<organism evidence="6 7">
    <name type="scientific">Streptomyces gossypii</name>
    <dbReference type="NCBI Taxonomy" id="2883101"/>
    <lineage>
        <taxon>Bacteria</taxon>
        <taxon>Bacillati</taxon>
        <taxon>Actinomycetota</taxon>
        <taxon>Actinomycetes</taxon>
        <taxon>Kitasatosporales</taxon>
        <taxon>Streptomycetaceae</taxon>
        <taxon>Streptomyces</taxon>
    </lineage>
</organism>
<keyword evidence="2" id="KW-0328">Glycosyltransferase</keyword>
<sequence>MSRTPEQSPPQRGEAPLHVVQVLGGEGDAGAVEGAHVRSLAAGLVDHGLRVTVCAPPQAEERHDFTAAGARFVPVRGRGRVAAPGVLRAVCAGAGLVHAHGLRAGLLATFARGRRGRGVPLVVTLHGPEPFADTRSAPPVRLGERRVALASAVVLGATTGLVDLARAHGARDARLAPVALRLPVAADPPRSPLRPPDGEAAAKTRAEVGAVERPLLFALGGLEPLQGYGTVLTAARAWRDLEPPPLLAIAGEGPQRAELQARIDAETLPVRLLGERADAFDLLAVADIAVLAACPESGPLAREALRGGIPLVAAAAAGTSELVGDGGLLVPCGDADALAEAVAGLLADPGRRTALAAAARARAAAWPTEDRTVAQVLSVYDELTG</sequence>
<reference evidence="6 7" key="1">
    <citation type="submission" date="2021-10" db="EMBL/GenBank/DDBJ databases">
        <title>Streptomyces gossypii sp. nov., isolated from soil collected from cotton field.</title>
        <authorList>
            <person name="Ge X."/>
            <person name="Chen X."/>
            <person name="Liu W."/>
        </authorList>
    </citation>
    <scope>NUCLEOTIDE SEQUENCE [LARGE SCALE GENOMIC DNA]</scope>
    <source>
        <strain evidence="6 7">N2-109</strain>
    </source>
</reference>
<gene>
    <name evidence="6" type="ORF">LHJ74_03330</name>
</gene>
<dbReference type="PANTHER" id="PTHR12526:SF510">
    <property type="entry name" value="D-INOSITOL 3-PHOSPHATE GLYCOSYLTRANSFERASE"/>
    <property type="match status" value="1"/>
</dbReference>
<comment type="caution">
    <text evidence="6">The sequence shown here is derived from an EMBL/GenBank/DDBJ whole genome shotgun (WGS) entry which is preliminary data.</text>
</comment>
<keyword evidence="7" id="KW-1185">Reference proteome</keyword>
<evidence type="ECO:0000256" key="3">
    <source>
        <dbReference type="ARBA" id="ARBA00022679"/>
    </source>
</evidence>
<dbReference type="InterPro" id="IPR028098">
    <property type="entry name" value="Glyco_trans_4-like_N"/>
</dbReference>
<name>A0ABT2JMD7_9ACTN</name>
<proteinExistence type="predicted"/>
<keyword evidence="3" id="KW-0808">Transferase</keyword>
<dbReference type="CDD" id="cd03801">
    <property type="entry name" value="GT4_PimA-like"/>
    <property type="match status" value="1"/>
</dbReference>
<feature type="domain" description="Glycosyltransferase subfamily 4-like N-terminal" evidence="5">
    <location>
        <begin position="34"/>
        <end position="179"/>
    </location>
</feature>
<evidence type="ECO:0000313" key="7">
    <source>
        <dbReference type="Proteomes" id="UP001156389"/>
    </source>
</evidence>
<protein>
    <recommendedName>
        <fullName evidence="1">D-inositol 3-phosphate glycosyltransferase</fullName>
    </recommendedName>
</protein>
<dbReference type="Pfam" id="PF00534">
    <property type="entry name" value="Glycos_transf_1"/>
    <property type="match status" value="1"/>
</dbReference>
<dbReference type="RefSeq" id="WP_260215907.1">
    <property type="nucleotide sequence ID" value="NZ_JAJAGO010000001.1"/>
</dbReference>
<accession>A0ABT2JMD7</accession>
<dbReference type="SUPFAM" id="SSF53756">
    <property type="entry name" value="UDP-Glycosyltransferase/glycogen phosphorylase"/>
    <property type="match status" value="1"/>
</dbReference>
<feature type="domain" description="Glycosyl transferase family 1" evidence="4">
    <location>
        <begin position="211"/>
        <end position="361"/>
    </location>
</feature>
<dbReference type="PANTHER" id="PTHR12526">
    <property type="entry name" value="GLYCOSYLTRANSFERASE"/>
    <property type="match status" value="1"/>
</dbReference>
<dbReference type="Pfam" id="PF13579">
    <property type="entry name" value="Glyco_trans_4_4"/>
    <property type="match status" value="1"/>
</dbReference>
<evidence type="ECO:0000256" key="2">
    <source>
        <dbReference type="ARBA" id="ARBA00022676"/>
    </source>
</evidence>